<feature type="chain" id="PRO_5023129211" evidence="2">
    <location>
        <begin position="22"/>
        <end position="341"/>
    </location>
</feature>
<dbReference type="InterPro" id="IPR036378">
    <property type="entry name" value="FAS1_dom_sf"/>
</dbReference>
<sequence length="341" mass="34384">MNKTLKLLVLFLIGAFVVACGGDDDDPDTIDDTGVEEDAGDAGDGGDETDGGEDVDGGDETDGGDDVDGGDEEPLNIVETAQANEDFSLLVEAVVRAGLDDDLAAEGPFTVFAPTNAAFEAADLDSAAIAEMEPAELAAVLAYHVVEGEVLAADVTPGAVTTLSLDPEVPGAPAIIEDIDGLTFATAPISTTDVIATNGVIHVIDEVVFPPAFNAAETAADSGNFTGLMAAVAAAELGETVATGGPFTVFAPADPAFADINLEEYNAEELAGILTFHVVPGYVSSFDLASGNVATVNGAEAAVVVDGATVTYEGATVTEANILSSNAIIHVIDSVVVPPVE</sequence>
<dbReference type="SMART" id="SM00554">
    <property type="entry name" value="FAS1"/>
    <property type="match status" value="2"/>
</dbReference>
<dbReference type="FunFam" id="2.30.180.10:FF:000032">
    <property type="entry name" value="Fasciclin domain-containing protein, putative"/>
    <property type="match status" value="2"/>
</dbReference>
<dbReference type="Pfam" id="PF02469">
    <property type="entry name" value="Fasciclin"/>
    <property type="match status" value="2"/>
</dbReference>
<evidence type="ECO:0000259" key="3">
    <source>
        <dbReference type="PROSITE" id="PS50213"/>
    </source>
</evidence>
<dbReference type="OrthoDB" id="9800666at2"/>
<dbReference type="EMBL" id="VOSM01000004">
    <property type="protein sequence ID" value="TXD36947.1"/>
    <property type="molecule type" value="Genomic_DNA"/>
</dbReference>
<feature type="domain" description="FAS1" evidence="3">
    <location>
        <begin position="74"/>
        <end position="208"/>
    </location>
</feature>
<dbReference type="PROSITE" id="PS51257">
    <property type="entry name" value="PROKAR_LIPOPROTEIN"/>
    <property type="match status" value="1"/>
</dbReference>
<name>A0A5C6XB44_9DELT</name>
<dbReference type="AlphaFoldDB" id="A0A5C6XB44"/>
<dbReference type="PANTHER" id="PTHR10900:SF77">
    <property type="entry name" value="FI19380P1"/>
    <property type="match status" value="1"/>
</dbReference>
<evidence type="ECO:0000313" key="4">
    <source>
        <dbReference type="EMBL" id="TXD36947.1"/>
    </source>
</evidence>
<keyword evidence="5" id="KW-1185">Reference proteome</keyword>
<dbReference type="PANTHER" id="PTHR10900">
    <property type="entry name" value="PERIOSTIN-RELATED"/>
    <property type="match status" value="1"/>
</dbReference>
<dbReference type="InterPro" id="IPR050904">
    <property type="entry name" value="Adhesion/Biosynth-related"/>
</dbReference>
<dbReference type="GO" id="GO:0005615">
    <property type="term" value="C:extracellular space"/>
    <property type="evidence" value="ECO:0007669"/>
    <property type="project" value="TreeGrafter"/>
</dbReference>
<accession>A0A5C6XB44</accession>
<dbReference type="Gene3D" id="2.30.180.10">
    <property type="entry name" value="FAS1 domain"/>
    <property type="match status" value="2"/>
</dbReference>
<feature type="signal peptide" evidence="2">
    <location>
        <begin position="1"/>
        <end position="21"/>
    </location>
</feature>
<dbReference type="RefSeq" id="WP_146981052.1">
    <property type="nucleotide sequence ID" value="NZ_VOSM01000004.1"/>
</dbReference>
<dbReference type="SUPFAM" id="SSF82153">
    <property type="entry name" value="FAS1 domain"/>
    <property type="match status" value="2"/>
</dbReference>
<dbReference type="PROSITE" id="PS50213">
    <property type="entry name" value="FAS1"/>
    <property type="match status" value="2"/>
</dbReference>
<gene>
    <name evidence="4" type="ORF">FRC98_09400</name>
</gene>
<proteinExistence type="predicted"/>
<evidence type="ECO:0000256" key="2">
    <source>
        <dbReference type="SAM" id="SignalP"/>
    </source>
</evidence>
<keyword evidence="2" id="KW-0732">Signal</keyword>
<organism evidence="4 5">
    <name type="scientific">Lujinxingia vulgaris</name>
    <dbReference type="NCBI Taxonomy" id="2600176"/>
    <lineage>
        <taxon>Bacteria</taxon>
        <taxon>Deltaproteobacteria</taxon>
        <taxon>Bradymonadales</taxon>
        <taxon>Lujinxingiaceae</taxon>
        <taxon>Lujinxingia</taxon>
    </lineage>
</organism>
<comment type="caution">
    <text evidence="4">The sequence shown here is derived from an EMBL/GenBank/DDBJ whole genome shotgun (WGS) entry which is preliminary data.</text>
</comment>
<dbReference type="InterPro" id="IPR000782">
    <property type="entry name" value="FAS1_domain"/>
</dbReference>
<evidence type="ECO:0000313" key="5">
    <source>
        <dbReference type="Proteomes" id="UP000321412"/>
    </source>
</evidence>
<evidence type="ECO:0000256" key="1">
    <source>
        <dbReference type="SAM" id="MobiDB-lite"/>
    </source>
</evidence>
<reference evidence="4 5" key="1">
    <citation type="submission" date="2019-08" db="EMBL/GenBank/DDBJ databases">
        <title>Bradymonadales sp. TMQ4.</title>
        <authorList>
            <person name="Liang Q."/>
        </authorList>
    </citation>
    <scope>NUCLEOTIDE SEQUENCE [LARGE SCALE GENOMIC DNA]</scope>
    <source>
        <strain evidence="4 5">TMQ4</strain>
    </source>
</reference>
<feature type="domain" description="FAS1" evidence="3">
    <location>
        <begin position="212"/>
        <end position="336"/>
    </location>
</feature>
<dbReference type="Proteomes" id="UP000321412">
    <property type="component" value="Unassembled WGS sequence"/>
</dbReference>
<protein>
    <submittedName>
        <fullName evidence="4">Fasciclin domain-containing protein</fullName>
    </submittedName>
</protein>
<feature type="region of interest" description="Disordered" evidence="1">
    <location>
        <begin position="23"/>
        <end position="73"/>
    </location>
</feature>